<sequence>MNWSDGANFYLLKSVKVYGKDWKLVSSALSVITHAFLRDDKGKDFSEKNCSIQYKYLIASARQAEGQSDYLKETDLLQIALLNYGQRRQEQIKHAREQLVVKLKARQRDNRKLLANRFSEITPESLLIYRKRLRAFGLPDVIAESLHLEPLPSNQEEDRETRRNLYYDELAKRGLHQAVIDADSGLWIPVCSEEVLRTFFDAKSVESFATEPSGIKVEVDEREKVEDLSPSLSPHVMSTADIAQSSTFEVATSTTRRASNVALKKPLTVVAPTTVITKRSSPSPNLPTTPFNTAVDSEVFHSHTIVRPPHKRASTIKAEHHVPSRTPVRSRNRSRQSTDLLSGRPIPLHLLAILLSLKLVVLEKSVQAQMLRDLIPPLLVPSPSPLVTQLAPRRRWRRGLLSALATVCSHRHAHIFLHPVTDEIAPGYSSMIYAPMDLTMLRRRVETSLAPLTASATVGSSSRSGGGTATVESVPTAQQVVACIAKQLLRDLLLMFANARMYNNREHGVHRIAGEMCSDVLAELRPLWVLWADVIPGLPPLPGSPMASSGVSSMLRRRTTITPLTASTTAPNHASPPSTPPSFQQ</sequence>
<reference evidence="5 6" key="2">
    <citation type="submission" date="2018-11" db="EMBL/GenBank/DDBJ databases">
        <authorList>
            <consortium name="Pathogen Informatics"/>
        </authorList>
    </citation>
    <scope>NUCLEOTIDE SEQUENCE [LARGE SCALE GENOMIC DNA]</scope>
</reference>
<dbReference type="InterPro" id="IPR001487">
    <property type="entry name" value="Bromodomain"/>
</dbReference>
<dbReference type="PROSITE" id="PS50014">
    <property type="entry name" value="BROMODOMAIN_2"/>
    <property type="match status" value="1"/>
</dbReference>
<dbReference type="OrthoDB" id="24948at2759"/>
<dbReference type="AlphaFoldDB" id="A0A0R3WIH5"/>
<dbReference type="Pfam" id="PF00439">
    <property type="entry name" value="Bromodomain"/>
    <property type="match status" value="1"/>
</dbReference>
<dbReference type="InterPro" id="IPR036427">
    <property type="entry name" value="Bromodomain-like_sf"/>
</dbReference>
<dbReference type="SUPFAM" id="SSF47370">
    <property type="entry name" value="Bromodomain"/>
    <property type="match status" value="1"/>
</dbReference>
<evidence type="ECO:0000256" key="3">
    <source>
        <dbReference type="SAM" id="MobiDB-lite"/>
    </source>
</evidence>
<dbReference type="SMART" id="SM00297">
    <property type="entry name" value="BROMO"/>
    <property type="match status" value="1"/>
</dbReference>
<keyword evidence="1 2" id="KW-0103">Bromodomain</keyword>
<gene>
    <name evidence="5" type="ORF">TTAC_LOCUS401</name>
</gene>
<dbReference type="PANTHER" id="PTHR15398:SF4">
    <property type="entry name" value="BROMODOMAIN-CONTAINING PROTEIN 8 ISOFORM X1"/>
    <property type="match status" value="1"/>
</dbReference>
<reference evidence="7" key="1">
    <citation type="submission" date="2017-02" db="UniProtKB">
        <authorList>
            <consortium name="WormBaseParasite"/>
        </authorList>
    </citation>
    <scope>IDENTIFICATION</scope>
</reference>
<evidence type="ECO:0000256" key="2">
    <source>
        <dbReference type="PROSITE-ProRule" id="PRU00035"/>
    </source>
</evidence>
<feature type="domain" description="Bromo" evidence="4">
    <location>
        <begin position="408"/>
        <end position="510"/>
    </location>
</feature>
<name>A0A0R3WIH5_HYDTA</name>
<dbReference type="WBParaSite" id="TTAC_0000040001-mRNA-1">
    <property type="protein sequence ID" value="TTAC_0000040001-mRNA-1"/>
    <property type="gene ID" value="TTAC_0000040001"/>
</dbReference>
<protein>
    <submittedName>
        <fullName evidence="7">Bromo domain-containing protein</fullName>
    </submittedName>
</protein>
<dbReference type="Gene3D" id="1.20.920.10">
    <property type="entry name" value="Bromodomain-like"/>
    <property type="match status" value="1"/>
</dbReference>
<feature type="region of interest" description="Disordered" evidence="3">
    <location>
        <begin position="563"/>
        <end position="585"/>
    </location>
</feature>
<keyword evidence="6" id="KW-1185">Reference proteome</keyword>
<evidence type="ECO:0000259" key="4">
    <source>
        <dbReference type="PROSITE" id="PS50014"/>
    </source>
</evidence>
<dbReference type="PANTHER" id="PTHR15398">
    <property type="entry name" value="BROMODOMAIN-CONTAINING PROTEIN 8"/>
    <property type="match status" value="1"/>
</dbReference>
<dbReference type="EMBL" id="UYWX01000033">
    <property type="protein sequence ID" value="VDM16389.1"/>
    <property type="molecule type" value="Genomic_DNA"/>
</dbReference>
<dbReference type="STRING" id="6205.A0A0R3WIH5"/>
<feature type="region of interest" description="Disordered" evidence="3">
    <location>
        <begin position="311"/>
        <end position="340"/>
    </location>
</feature>
<accession>A0A0R3WIH5</accession>
<organism evidence="7">
    <name type="scientific">Hydatigena taeniaeformis</name>
    <name type="common">Feline tapeworm</name>
    <name type="synonym">Taenia taeniaeformis</name>
    <dbReference type="NCBI Taxonomy" id="6205"/>
    <lineage>
        <taxon>Eukaryota</taxon>
        <taxon>Metazoa</taxon>
        <taxon>Spiralia</taxon>
        <taxon>Lophotrochozoa</taxon>
        <taxon>Platyhelminthes</taxon>
        <taxon>Cestoda</taxon>
        <taxon>Eucestoda</taxon>
        <taxon>Cyclophyllidea</taxon>
        <taxon>Taeniidae</taxon>
        <taxon>Hydatigera</taxon>
    </lineage>
</organism>
<evidence type="ECO:0000313" key="5">
    <source>
        <dbReference type="EMBL" id="VDM16389.1"/>
    </source>
</evidence>
<evidence type="ECO:0000313" key="6">
    <source>
        <dbReference type="Proteomes" id="UP000274429"/>
    </source>
</evidence>
<evidence type="ECO:0000313" key="7">
    <source>
        <dbReference type="WBParaSite" id="TTAC_0000040001-mRNA-1"/>
    </source>
</evidence>
<proteinExistence type="predicted"/>
<evidence type="ECO:0000256" key="1">
    <source>
        <dbReference type="ARBA" id="ARBA00023117"/>
    </source>
</evidence>
<dbReference type="Proteomes" id="UP000274429">
    <property type="component" value="Unassembled WGS sequence"/>
</dbReference>
<dbReference type="GO" id="GO:0035267">
    <property type="term" value="C:NuA4 histone acetyltransferase complex"/>
    <property type="evidence" value="ECO:0007669"/>
    <property type="project" value="TreeGrafter"/>
</dbReference>